<feature type="compositionally biased region" description="Basic and acidic residues" evidence="2">
    <location>
        <begin position="913"/>
        <end position="930"/>
    </location>
</feature>
<feature type="compositionally biased region" description="Basic and acidic residues" evidence="2">
    <location>
        <begin position="800"/>
        <end position="825"/>
    </location>
</feature>
<keyword evidence="1" id="KW-0175">Coiled coil</keyword>
<dbReference type="InterPro" id="IPR000375">
    <property type="entry name" value="Dynamin_stalk"/>
</dbReference>
<proteinExistence type="predicted"/>
<dbReference type="InterPro" id="IPR003130">
    <property type="entry name" value="GED"/>
</dbReference>
<evidence type="ECO:0000259" key="3">
    <source>
        <dbReference type="PROSITE" id="PS51388"/>
    </source>
</evidence>
<feature type="domain" description="GED" evidence="3">
    <location>
        <begin position="440"/>
        <end position="533"/>
    </location>
</feature>
<reference evidence="4" key="1">
    <citation type="submission" date="2023-03" db="EMBL/GenBank/DDBJ databases">
        <authorList>
            <person name="Julca I."/>
        </authorList>
    </citation>
    <scope>NUCLEOTIDE SEQUENCE</scope>
</reference>
<dbReference type="InterPro" id="IPR027417">
    <property type="entry name" value="P-loop_NTPase"/>
</dbReference>
<accession>A0AAV1C7D7</accession>
<dbReference type="InterPro" id="IPR045063">
    <property type="entry name" value="Dynamin_N"/>
</dbReference>
<dbReference type="SMART" id="SM00302">
    <property type="entry name" value="GED"/>
    <property type="match status" value="1"/>
</dbReference>
<keyword evidence="5" id="KW-1185">Reference proteome</keyword>
<evidence type="ECO:0000256" key="2">
    <source>
        <dbReference type="SAM" id="MobiDB-lite"/>
    </source>
</evidence>
<feature type="compositionally biased region" description="Basic and acidic residues" evidence="2">
    <location>
        <begin position="843"/>
        <end position="862"/>
    </location>
</feature>
<dbReference type="PANTHER" id="PTHR37198">
    <property type="entry name" value="NUCLEOLIN"/>
    <property type="match status" value="1"/>
</dbReference>
<evidence type="ECO:0000313" key="4">
    <source>
        <dbReference type="EMBL" id="CAI9090923.1"/>
    </source>
</evidence>
<dbReference type="InterPro" id="IPR020850">
    <property type="entry name" value="GED_dom"/>
</dbReference>
<feature type="compositionally biased region" description="Basic and acidic residues" evidence="2">
    <location>
        <begin position="891"/>
        <end position="900"/>
    </location>
</feature>
<dbReference type="AlphaFoldDB" id="A0AAV1C7D7"/>
<dbReference type="PROSITE" id="PS51388">
    <property type="entry name" value="GED"/>
    <property type="match status" value="1"/>
</dbReference>
<dbReference type="Pfam" id="PF02212">
    <property type="entry name" value="GED"/>
    <property type="match status" value="1"/>
</dbReference>
<dbReference type="EMBL" id="OX459118">
    <property type="protein sequence ID" value="CAI9090923.1"/>
    <property type="molecule type" value="Genomic_DNA"/>
</dbReference>
<dbReference type="Pfam" id="PF00350">
    <property type="entry name" value="Dynamin_N"/>
    <property type="match status" value="1"/>
</dbReference>
<evidence type="ECO:0000313" key="5">
    <source>
        <dbReference type="Proteomes" id="UP001161247"/>
    </source>
</evidence>
<organism evidence="4 5">
    <name type="scientific">Oldenlandia corymbosa var. corymbosa</name>
    <dbReference type="NCBI Taxonomy" id="529605"/>
    <lineage>
        <taxon>Eukaryota</taxon>
        <taxon>Viridiplantae</taxon>
        <taxon>Streptophyta</taxon>
        <taxon>Embryophyta</taxon>
        <taxon>Tracheophyta</taxon>
        <taxon>Spermatophyta</taxon>
        <taxon>Magnoliopsida</taxon>
        <taxon>eudicotyledons</taxon>
        <taxon>Gunneridae</taxon>
        <taxon>Pentapetalae</taxon>
        <taxon>asterids</taxon>
        <taxon>lamiids</taxon>
        <taxon>Gentianales</taxon>
        <taxon>Rubiaceae</taxon>
        <taxon>Rubioideae</taxon>
        <taxon>Spermacoceae</taxon>
        <taxon>Hedyotis-Oldenlandia complex</taxon>
        <taxon>Oldenlandia</taxon>
    </lineage>
</organism>
<sequence>MGGAQNRKNAFHCKTVSRDSSAVVQSNVAIVPVFQEEPLAVQAPPIVSSYNDRIRPLLDCVDRLRNLNIMQEGIQLPTIVVVGDQSSGKSSVLESLAGISLPRGQDKSPEGLLEKVTADDVNIGLGYVCVRNRIGNESYEEARAEEVALFENHHLLSKISKNMVGIPVLAQKLVHIQASIISKCLPDIVRKISDKLAANMADLNRLPANLTNVGQAMAAFMRIMSSSKESLRKLFLRGEFEEYPDEKHMHSTARLAEMFSKYSDELQIKCQEKELRKNFLKEEIMILEETKGIGLPNFLPRTAFLSSLQMKVNGICSTPLQFVSDIWDYVESVLVPVIMKNCDSYPQLQSSIRRASHDLISKKREQSVDWVLEIIEMEKMTDYTCNPEYVTTWNNLMTKQEAFMEVMNDHTKPTVITIDGFGVVEVGELRDHAASVVQQAFDLKMRMTAYWKLVLRRLVDAMALHLLYSIQNLVNKDMETEIIDEFVGPNGGGLERMLEESPVVAEKRYRLTRSIKLLKESKDVVAKIMDRAAEAQVDGLLRPSIRMEEPEEDWVVEQYYYPCSSGEEDECKSKVSWIWNRGINLGKKVMITGVAISSAPIVLPPLVFVSALGFAASVPFGVLLASYTCTEKLMNKLLPMPVPSQSWESESFLMDESDQFGGGFGMEDEVHKQMADLREDIEMRIELVEEGEIVYEDERLKDKGYEEDVGEYLEGGDEVSFSSMEAKPEGGFVEEIDKKPLIEESKNDEKPSPEVKRVIVIAGEDKKMNDDVMKPDELVVVSRVVKIDEQPAEISTPESQSRKEETTAVVEKKKDEVENTDESGKKNKKKNKHHSKKLHKLLGKKEDKNEENVEAKKGDEPVTKSVVPNDTRSGPASPKPAGAQGSATNGQHHEQDRKTAGAELKSSGLKVTAADEKKGRTTSNPEKKGTDAAGVVHKPKQPSTVPEMVAAKSPKKMILSEEKIWDQINALRVIVGYTTSRHKSCIEELKALYIFTGVEPPSSFDKATNLEETADKLQFLMSVVGVK</sequence>
<feature type="region of interest" description="Disordered" evidence="2">
    <location>
        <begin position="730"/>
        <end position="753"/>
    </location>
</feature>
<evidence type="ECO:0000256" key="1">
    <source>
        <dbReference type="SAM" id="Coils"/>
    </source>
</evidence>
<dbReference type="Gene3D" id="1.20.120.1240">
    <property type="entry name" value="Dynamin, middle domain"/>
    <property type="match status" value="1"/>
</dbReference>
<name>A0AAV1C7D7_OLDCO</name>
<dbReference type="SUPFAM" id="SSF52540">
    <property type="entry name" value="P-loop containing nucleoside triphosphate hydrolases"/>
    <property type="match status" value="1"/>
</dbReference>
<dbReference type="Pfam" id="PF01031">
    <property type="entry name" value="Dynamin_M"/>
    <property type="match status" value="1"/>
</dbReference>
<feature type="compositionally biased region" description="Basic and acidic residues" evidence="2">
    <location>
        <begin position="735"/>
        <end position="753"/>
    </location>
</feature>
<protein>
    <submittedName>
        <fullName evidence="4">OLC1v1025814C1</fullName>
    </submittedName>
</protein>
<feature type="region of interest" description="Disordered" evidence="2">
    <location>
        <begin position="788"/>
        <end position="946"/>
    </location>
</feature>
<feature type="compositionally biased region" description="Basic residues" evidence="2">
    <location>
        <begin position="826"/>
        <end position="842"/>
    </location>
</feature>
<gene>
    <name evidence="4" type="ORF">OLC1_LOCUS2972</name>
</gene>
<feature type="coiled-coil region" evidence="1">
    <location>
        <begin position="263"/>
        <end position="290"/>
    </location>
</feature>
<dbReference type="Gene3D" id="3.40.50.300">
    <property type="entry name" value="P-loop containing nucleotide triphosphate hydrolases"/>
    <property type="match status" value="2"/>
</dbReference>
<dbReference type="GO" id="GO:0005525">
    <property type="term" value="F:GTP binding"/>
    <property type="evidence" value="ECO:0007669"/>
    <property type="project" value="InterPro"/>
</dbReference>
<dbReference type="PANTHER" id="PTHR37198:SF1">
    <property type="entry name" value="NUCLEOLIN"/>
    <property type="match status" value="1"/>
</dbReference>
<dbReference type="Proteomes" id="UP001161247">
    <property type="component" value="Chromosome 1"/>
</dbReference>
<dbReference type="GO" id="GO:0003924">
    <property type="term" value="F:GTPase activity"/>
    <property type="evidence" value="ECO:0007669"/>
    <property type="project" value="InterPro"/>
</dbReference>